<comment type="caution">
    <text evidence="3">The sequence shown here is derived from an EMBL/GenBank/DDBJ whole genome shotgun (WGS) entry which is preliminary data.</text>
</comment>
<feature type="domain" description="AMP-binding enzyme C-terminal" evidence="2">
    <location>
        <begin position="417"/>
        <end position="487"/>
    </location>
</feature>
<dbReference type="Pfam" id="PF00501">
    <property type="entry name" value="AMP-binding"/>
    <property type="match status" value="1"/>
</dbReference>
<dbReference type="SUPFAM" id="SSF56801">
    <property type="entry name" value="Acetyl-CoA synthetase-like"/>
    <property type="match status" value="1"/>
</dbReference>
<accession>A0A0A0NSN5</accession>
<dbReference type="Pfam" id="PF13193">
    <property type="entry name" value="AMP-binding_C"/>
    <property type="match status" value="1"/>
</dbReference>
<dbReference type="EMBL" id="QYCY01000004">
    <property type="protein sequence ID" value="RLV72939.1"/>
    <property type="molecule type" value="Genomic_DNA"/>
</dbReference>
<evidence type="ECO:0008006" key="5">
    <source>
        <dbReference type="Google" id="ProtNLM"/>
    </source>
</evidence>
<evidence type="ECO:0000259" key="2">
    <source>
        <dbReference type="Pfam" id="PF13193"/>
    </source>
</evidence>
<organism evidence="3 4">
    <name type="scientific">Streptomyces rapamycinicus (strain ATCC 29253 / DSM 41530 / NRRL 5491 / AYB-994)</name>
    <name type="common">Streptomyces hygroscopicus (strain ATCC 29253)</name>
    <dbReference type="NCBI Taxonomy" id="1343740"/>
    <lineage>
        <taxon>Bacteria</taxon>
        <taxon>Bacillati</taxon>
        <taxon>Actinomycetota</taxon>
        <taxon>Actinomycetes</taxon>
        <taxon>Kitasatosporales</taxon>
        <taxon>Streptomycetaceae</taxon>
        <taxon>Streptomyces</taxon>
        <taxon>Streptomyces violaceusniger group</taxon>
    </lineage>
</organism>
<dbReference type="GO" id="GO:0031956">
    <property type="term" value="F:medium-chain fatty acid-CoA ligase activity"/>
    <property type="evidence" value="ECO:0007669"/>
    <property type="project" value="TreeGrafter"/>
</dbReference>
<dbReference type="InterPro" id="IPR042099">
    <property type="entry name" value="ANL_N_sf"/>
</dbReference>
<evidence type="ECO:0000259" key="1">
    <source>
        <dbReference type="Pfam" id="PF00501"/>
    </source>
</evidence>
<gene>
    <name evidence="3" type="ORF">D3C57_150470</name>
</gene>
<dbReference type="RefSeq" id="WP_020873710.1">
    <property type="nucleotide sequence ID" value="NC_022785.1"/>
</dbReference>
<evidence type="ECO:0000313" key="3">
    <source>
        <dbReference type="EMBL" id="RLV72939.1"/>
    </source>
</evidence>
<dbReference type="PANTHER" id="PTHR43201:SF32">
    <property type="entry name" value="2-SUCCINYLBENZOATE--COA LIGASE, CHLOROPLASTIC_PEROXISOMAL"/>
    <property type="match status" value="1"/>
</dbReference>
<dbReference type="InterPro" id="IPR000873">
    <property type="entry name" value="AMP-dep_synth/lig_dom"/>
</dbReference>
<dbReference type="PANTHER" id="PTHR43201">
    <property type="entry name" value="ACYL-COA SYNTHETASE"/>
    <property type="match status" value="1"/>
</dbReference>
<dbReference type="STRING" id="1343740.M271_44305"/>
<protein>
    <recommendedName>
        <fullName evidence="5">Acyl-CoA synthetase</fullName>
    </recommendedName>
</protein>
<dbReference type="Proteomes" id="UP000281594">
    <property type="component" value="Unassembled WGS sequence"/>
</dbReference>
<reference evidence="3 4" key="1">
    <citation type="journal article" date="2018" name="J. Biol. Chem.">
        <title>Discovery of the actinoplanic acid pathway in Streptomyces rapamycinicus reveals a genetically conserved synergism with rapamycin.</title>
        <authorList>
            <person name="Mrak P."/>
            <person name="Krastel P."/>
            <person name="Pivk Lukancic P."/>
            <person name="Tao J."/>
            <person name="Pistorius D."/>
            <person name="Moore C.M."/>
        </authorList>
    </citation>
    <scope>NUCLEOTIDE SEQUENCE [LARGE SCALE GENOMIC DNA]</scope>
    <source>
        <strain evidence="3 4">NRRL 5491</strain>
    </source>
</reference>
<name>A0A0A0NSN5_STRRN</name>
<sequence length="512" mass="55322">MNQQHTLSLGDIARENRRGRPQATAVVDGQVRLTYTALDDRVNRVANALAAQGVAAGDRVLWAGQNSFRVLELLLACAKLGAILCPANWRLGGAELAFALDDLRPRLVIWQEAELGPRLAEARQLAEHRPTRWIQHDGTGPDSYEEWLRSAPDIDTEAEIDPATPVLALYTAAFDSRPNAALISQQAILTHNIALALQRQIEPGFVYLNSGPLYHVGTLMFCTATFHLGGTNVFMPCFDAVSACALIEAERCQSALLFPQMVDELAKANADRRYDISSLQVTPGDDAWNAMVSVDNSPWGRALGGYGQTEVAGMATYNGQGIGGIGSHGRPSPFLQVRMVDERGDEVPTGEVGEIVARGPHVMSGYFDRPGLNAERQRGGWHHTGDLGRREADGTITFIGSRGRVIKSGGENIYAAEVERTLREHPGVADAAVIGVPDTRWGQSVKAIVTRTPGSGASEADIIEHCRTLIASYKKPRTVVFAEAIPKRGFMTDYDLLDAEYDGGGYPGSAAP</sequence>
<dbReference type="InterPro" id="IPR045851">
    <property type="entry name" value="AMP-bd_C_sf"/>
</dbReference>
<dbReference type="Gene3D" id="3.40.50.12780">
    <property type="entry name" value="N-terminal domain of ligase-like"/>
    <property type="match status" value="1"/>
</dbReference>
<dbReference type="CDD" id="cd17636">
    <property type="entry name" value="PtmA"/>
    <property type="match status" value="1"/>
</dbReference>
<dbReference type="eggNOG" id="COG0318">
    <property type="taxonomic scope" value="Bacteria"/>
</dbReference>
<feature type="domain" description="AMP-dependent synthetase/ligase" evidence="1">
    <location>
        <begin position="15"/>
        <end position="367"/>
    </location>
</feature>
<proteinExistence type="predicted"/>
<dbReference type="InterPro" id="IPR025110">
    <property type="entry name" value="AMP-bd_C"/>
</dbReference>
<evidence type="ECO:0000313" key="4">
    <source>
        <dbReference type="Proteomes" id="UP000281594"/>
    </source>
</evidence>
<dbReference type="GO" id="GO:0006631">
    <property type="term" value="P:fatty acid metabolic process"/>
    <property type="evidence" value="ECO:0007669"/>
    <property type="project" value="TreeGrafter"/>
</dbReference>
<dbReference type="KEGG" id="src:M271_44305"/>
<dbReference type="Gene3D" id="3.30.300.30">
    <property type="match status" value="1"/>
</dbReference>
<dbReference type="HOGENOM" id="CLU_000022_59_0_11"/>
<dbReference type="AlphaFoldDB" id="A0A0A0NSN5"/>